<dbReference type="EMBL" id="CP017448">
    <property type="protein sequence ID" value="AOV17315.1"/>
    <property type="molecule type" value="Genomic_DNA"/>
</dbReference>
<dbReference type="AlphaFoldDB" id="A0A1D8K8P2"/>
<dbReference type="Gene3D" id="1.10.287.3510">
    <property type="match status" value="1"/>
</dbReference>
<feature type="transmembrane region" description="Helical" evidence="12">
    <location>
        <begin position="62"/>
        <end position="85"/>
    </location>
</feature>
<evidence type="ECO:0000256" key="5">
    <source>
        <dbReference type="ARBA" id="ARBA00022692"/>
    </source>
</evidence>
<dbReference type="PANTHER" id="PTHR11434">
    <property type="entry name" value="NADH-UBIQUINONE OXIDOREDUCTASE SUBUNIT ND4L"/>
    <property type="match status" value="1"/>
</dbReference>
<dbReference type="HAMAP" id="MF_01456">
    <property type="entry name" value="NDH1_NuoK"/>
    <property type="match status" value="1"/>
</dbReference>
<gene>
    <name evidence="12" type="primary">nuoK</name>
    <name evidence="13" type="ORF">BJI67_09775</name>
</gene>
<keyword evidence="11 12" id="KW-0472">Membrane</keyword>
<evidence type="ECO:0000256" key="2">
    <source>
        <dbReference type="ARBA" id="ARBA00004141"/>
    </source>
</evidence>
<evidence type="ECO:0000313" key="14">
    <source>
        <dbReference type="Proteomes" id="UP000095342"/>
    </source>
</evidence>
<dbReference type="InterPro" id="IPR001133">
    <property type="entry name" value="NADH_UbQ_OxRdtase_chain4L/K"/>
</dbReference>
<evidence type="ECO:0000256" key="12">
    <source>
        <dbReference type="HAMAP-Rule" id="MF_01456"/>
    </source>
</evidence>
<reference evidence="13 14" key="1">
    <citation type="submission" date="2016-09" db="EMBL/GenBank/DDBJ databases">
        <title>Acidihalobacter prosperus V6 (DSM14174).</title>
        <authorList>
            <person name="Khaleque H.N."/>
            <person name="Ramsay J.P."/>
            <person name="Murphy R.J.T."/>
            <person name="Kaksonen A.H."/>
            <person name="Boxall N.J."/>
            <person name="Watkin E.L.J."/>
        </authorList>
    </citation>
    <scope>NUCLEOTIDE SEQUENCE [LARGE SCALE GENOMIC DNA]</scope>
    <source>
        <strain evidence="13 14">V6</strain>
    </source>
</reference>
<organism evidence="13 14">
    <name type="scientific">Acidihalobacter aeolianus</name>
    <dbReference type="NCBI Taxonomy" id="2792603"/>
    <lineage>
        <taxon>Bacteria</taxon>
        <taxon>Pseudomonadati</taxon>
        <taxon>Pseudomonadota</taxon>
        <taxon>Gammaproteobacteria</taxon>
        <taxon>Chromatiales</taxon>
        <taxon>Ectothiorhodospiraceae</taxon>
        <taxon>Acidihalobacter</taxon>
    </lineage>
</organism>
<dbReference type="GO" id="GO:0048038">
    <property type="term" value="F:quinone binding"/>
    <property type="evidence" value="ECO:0007669"/>
    <property type="project" value="UniProtKB-KW"/>
</dbReference>
<sequence>MPTLSNYLVVGAILFSLAVAGIFINRKNVIVLLMCVELMLLAVNTNFIAFSHFQQNVAGQVFVFFILTVAAAEAAIGLAILVVLFRNRRTINVSDLDDMKG</sequence>
<keyword evidence="10 12" id="KW-0830">Ubiquinone</keyword>
<evidence type="ECO:0000256" key="3">
    <source>
        <dbReference type="ARBA" id="ARBA00010519"/>
    </source>
</evidence>
<evidence type="ECO:0000256" key="7">
    <source>
        <dbReference type="ARBA" id="ARBA00022967"/>
    </source>
</evidence>
<dbReference type="NCBIfam" id="NF004323">
    <property type="entry name" value="PRK05715.1-5"/>
    <property type="match status" value="1"/>
</dbReference>
<evidence type="ECO:0000256" key="9">
    <source>
        <dbReference type="ARBA" id="ARBA00023027"/>
    </source>
</evidence>
<evidence type="ECO:0000256" key="10">
    <source>
        <dbReference type="ARBA" id="ARBA00023075"/>
    </source>
</evidence>
<comment type="similarity">
    <text evidence="3 12">Belongs to the complex I subunit 4L family.</text>
</comment>
<comment type="subunit">
    <text evidence="12">NDH-1 is composed of 14 different subunits. Subunits NuoA, H, J, K, L, M, N constitute the membrane sector of the complex.</text>
</comment>
<evidence type="ECO:0000313" key="13">
    <source>
        <dbReference type="EMBL" id="AOV17315.1"/>
    </source>
</evidence>
<dbReference type="Proteomes" id="UP000095342">
    <property type="component" value="Chromosome"/>
</dbReference>
<keyword evidence="6 12" id="KW-0874">Quinone</keyword>
<dbReference type="RefSeq" id="WP_070072868.1">
    <property type="nucleotide sequence ID" value="NZ_CP017448.1"/>
</dbReference>
<dbReference type="KEGG" id="aaeo:BJI67_09775"/>
<evidence type="ECO:0000256" key="8">
    <source>
        <dbReference type="ARBA" id="ARBA00022989"/>
    </source>
</evidence>
<keyword evidence="8 12" id="KW-1133">Transmembrane helix</keyword>
<evidence type="ECO:0000256" key="11">
    <source>
        <dbReference type="ARBA" id="ARBA00023136"/>
    </source>
</evidence>
<comment type="catalytic activity">
    <reaction evidence="12">
        <text>a quinone + NADH + 5 H(+)(in) = a quinol + NAD(+) + 4 H(+)(out)</text>
        <dbReference type="Rhea" id="RHEA:57888"/>
        <dbReference type="ChEBI" id="CHEBI:15378"/>
        <dbReference type="ChEBI" id="CHEBI:24646"/>
        <dbReference type="ChEBI" id="CHEBI:57540"/>
        <dbReference type="ChEBI" id="CHEBI:57945"/>
        <dbReference type="ChEBI" id="CHEBI:132124"/>
    </reaction>
</comment>
<comment type="function">
    <text evidence="1 12">NDH-1 shuttles electrons from NADH, via FMN and iron-sulfur (Fe-S) centers, to quinones in the respiratory chain. The immediate electron acceptor for the enzyme in this species is believed to be ubiquinone. Couples the redox reaction to proton translocation (for every two electrons transferred, four hydrogen ions are translocated across the cytoplasmic membrane), and thus conserves the redox energy in a proton gradient.</text>
</comment>
<proteinExistence type="inferred from homology"/>
<feature type="transmembrane region" description="Helical" evidence="12">
    <location>
        <begin position="31"/>
        <end position="50"/>
    </location>
</feature>
<feature type="transmembrane region" description="Helical" evidence="12">
    <location>
        <begin position="6"/>
        <end position="24"/>
    </location>
</feature>
<dbReference type="EC" id="7.1.1.-" evidence="12"/>
<name>A0A1D8K8P2_9GAMM</name>
<keyword evidence="5 12" id="KW-0812">Transmembrane</keyword>
<evidence type="ECO:0000256" key="6">
    <source>
        <dbReference type="ARBA" id="ARBA00022719"/>
    </source>
</evidence>
<protein>
    <recommendedName>
        <fullName evidence="12">NADH-quinone oxidoreductase subunit K</fullName>
        <ecNumber evidence="12">7.1.1.-</ecNumber>
    </recommendedName>
    <alternativeName>
        <fullName evidence="12">NADH dehydrogenase I subunit K</fullName>
    </alternativeName>
    <alternativeName>
        <fullName evidence="12">NDH-1 subunit K</fullName>
    </alternativeName>
</protein>
<dbReference type="GO" id="GO:0042773">
    <property type="term" value="P:ATP synthesis coupled electron transport"/>
    <property type="evidence" value="ECO:0007669"/>
    <property type="project" value="InterPro"/>
</dbReference>
<dbReference type="GO" id="GO:0050136">
    <property type="term" value="F:NADH dehydrogenase (quinone) (non-electrogenic) activity"/>
    <property type="evidence" value="ECO:0007669"/>
    <property type="project" value="UniProtKB-UniRule"/>
</dbReference>
<evidence type="ECO:0000256" key="1">
    <source>
        <dbReference type="ARBA" id="ARBA00002378"/>
    </source>
</evidence>
<keyword evidence="14" id="KW-1185">Reference proteome</keyword>
<dbReference type="GO" id="GO:0005886">
    <property type="term" value="C:plasma membrane"/>
    <property type="evidence" value="ECO:0007669"/>
    <property type="project" value="UniProtKB-SubCell"/>
</dbReference>
<keyword evidence="9 12" id="KW-0520">NAD</keyword>
<accession>A0A1D8K8P2</accession>
<evidence type="ECO:0000256" key="4">
    <source>
        <dbReference type="ARBA" id="ARBA00022448"/>
    </source>
</evidence>
<keyword evidence="7 12" id="KW-1278">Translocase</keyword>
<dbReference type="NCBIfam" id="NF004320">
    <property type="entry name" value="PRK05715.1-2"/>
    <property type="match status" value="1"/>
</dbReference>
<dbReference type="NCBIfam" id="NF004321">
    <property type="entry name" value="PRK05715.1-3"/>
    <property type="match status" value="1"/>
</dbReference>
<dbReference type="InterPro" id="IPR039428">
    <property type="entry name" value="NUOK/Mnh_C1-like"/>
</dbReference>
<keyword evidence="4 12" id="KW-0813">Transport</keyword>
<dbReference type="Pfam" id="PF00420">
    <property type="entry name" value="Oxidored_q2"/>
    <property type="match status" value="1"/>
</dbReference>
<dbReference type="FunFam" id="1.10.287.3510:FF:000001">
    <property type="entry name" value="NADH-quinone oxidoreductase subunit K"/>
    <property type="match status" value="1"/>
</dbReference>
<dbReference type="GO" id="GO:0030964">
    <property type="term" value="C:NADH dehydrogenase complex"/>
    <property type="evidence" value="ECO:0007669"/>
    <property type="project" value="TreeGrafter"/>
</dbReference>
<keyword evidence="12" id="KW-1003">Cell membrane</keyword>
<comment type="subcellular location">
    <subcellularLocation>
        <location evidence="12">Cell membrane</location>
        <topology evidence="12">Multi-pass membrane protein</topology>
    </subcellularLocation>
    <subcellularLocation>
        <location evidence="2">Membrane</location>
        <topology evidence="2">Multi-pass membrane protein</topology>
    </subcellularLocation>
</comment>
<dbReference type="PANTHER" id="PTHR11434:SF21">
    <property type="entry name" value="NADH DEHYDROGENASE SUBUNIT 4L-RELATED"/>
    <property type="match status" value="1"/>
</dbReference>